<keyword evidence="7 14" id="KW-0863">Zinc-finger</keyword>
<keyword evidence="4" id="KW-0808">Transferase</keyword>
<feature type="region of interest" description="Disordered" evidence="15">
    <location>
        <begin position="349"/>
        <end position="377"/>
    </location>
</feature>
<keyword evidence="11 16" id="KW-1133">Transmembrane helix</keyword>
<evidence type="ECO:0000256" key="1">
    <source>
        <dbReference type="ARBA" id="ARBA00000900"/>
    </source>
</evidence>
<comment type="subcellular location">
    <subcellularLocation>
        <location evidence="2">Mitochondrion outer membrane</location>
        <topology evidence="2">Multi-pass membrane protein</topology>
    </subcellularLocation>
</comment>
<dbReference type="CDD" id="cd16649">
    <property type="entry name" value="mRING-HC-C3HC5_CGRF1-like"/>
    <property type="match status" value="1"/>
</dbReference>
<keyword evidence="19" id="KW-1185">Reference proteome</keyword>
<evidence type="ECO:0000256" key="2">
    <source>
        <dbReference type="ARBA" id="ARBA00004374"/>
    </source>
</evidence>
<dbReference type="Proteomes" id="UP000310200">
    <property type="component" value="Unassembled WGS sequence"/>
</dbReference>
<evidence type="ECO:0000256" key="11">
    <source>
        <dbReference type="ARBA" id="ARBA00022989"/>
    </source>
</evidence>
<feature type="compositionally biased region" description="Basic and acidic residues" evidence="15">
    <location>
        <begin position="288"/>
        <end position="300"/>
    </location>
</feature>
<feature type="transmembrane region" description="Helical" evidence="16">
    <location>
        <begin position="212"/>
        <end position="235"/>
    </location>
</feature>
<feature type="compositionally biased region" description="Basic and acidic residues" evidence="15">
    <location>
        <begin position="366"/>
        <end position="377"/>
    </location>
</feature>
<evidence type="ECO:0000256" key="4">
    <source>
        <dbReference type="ARBA" id="ARBA00022679"/>
    </source>
</evidence>
<dbReference type="Gene3D" id="3.30.40.10">
    <property type="entry name" value="Zinc/RING finger domain, C3HC4 (zinc finger)"/>
    <property type="match status" value="1"/>
</dbReference>
<dbReference type="Pfam" id="PF13920">
    <property type="entry name" value="zf-C3HC4_3"/>
    <property type="match status" value="1"/>
</dbReference>
<sequence>MEYFSEIFLLGIDTIVFTICLKQYIHYKNAIKAIKSVELHDIGTDLESLLDKSSNNKVDYIAVRGIVKPLGESLQSVNKKDVTGVIQKLSVREHVVARTSAGYWSDQERTIHQVYHTVPFVLQNRWHSVEIIDPLSADILDLDVISDNFQPSVPTIIDHVWEFFTGVRQRGIQSTEKMLRKDSIITAIGELSRSKTESNYLTLQPPLNGPPFYITSMIFCLMSGAIGLVLGGIMARRYWKNKQEQRLADQLRQSLETSRQERRQRVRDRDLREDQICVVCKTNARDMSSTRDIKRDERNGRFRSQRRGNTSNDVNKDSSDGSHWGFGLIGGAIGLVVGGIMATQYWKNTPEPEQRASQSCQSFETSGERRERRRRVRDEDLREDQTCVVCFTNAREIILLPCGHVCICKDCSVSIKNNCPICRKQILERRAAYIP</sequence>
<protein>
    <recommendedName>
        <fullName evidence="3">RING-type E3 ubiquitin transferase</fullName>
        <ecNumber evidence="3">2.3.2.27</ecNumber>
    </recommendedName>
</protein>
<evidence type="ECO:0000256" key="10">
    <source>
        <dbReference type="ARBA" id="ARBA00022833"/>
    </source>
</evidence>
<accession>A0A4S2KXY8</accession>
<dbReference type="SUPFAM" id="SSF57850">
    <property type="entry name" value="RING/U-box"/>
    <property type="match status" value="1"/>
</dbReference>
<keyword evidence="8" id="KW-0833">Ubl conjugation pathway</keyword>
<evidence type="ECO:0000256" key="8">
    <source>
        <dbReference type="ARBA" id="ARBA00022786"/>
    </source>
</evidence>
<organism evidence="18 19">
    <name type="scientific">Temnothorax longispinosus</name>
    <dbReference type="NCBI Taxonomy" id="300112"/>
    <lineage>
        <taxon>Eukaryota</taxon>
        <taxon>Metazoa</taxon>
        <taxon>Ecdysozoa</taxon>
        <taxon>Arthropoda</taxon>
        <taxon>Hexapoda</taxon>
        <taxon>Insecta</taxon>
        <taxon>Pterygota</taxon>
        <taxon>Neoptera</taxon>
        <taxon>Endopterygota</taxon>
        <taxon>Hymenoptera</taxon>
        <taxon>Apocrita</taxon>
        <taxon>Aculeata</taxon>
        <taxon>Formicoidea</taxon>
        <taxon>Formicidae</taxon>
        <taxon>Myrmicinae</taxon>
        <taxon>Temnothorax</taxon>
    </lineage>
</organism>
<evidence type="ECO:0000256" key="9">
    <source>
        <dbReference type="ARBA" id="ARBA00022787"/>
    </source>
</evidence>
<dbReference type="PANTHER" id="PTHR12183">
    <property type="entry name" value="MITOCHONDRIAL UBIQUITIN LIGASE ACTIVATOR OF NFKB 1"/>
    <property type="match status" value="1"/>
</dbReference>
<name>A0A4S2KXY8_9HYME</name>
<gene>
    <name evidence="18" type="ORF">DBV15_10155</name>
</gene>
<dbReference type="InterPro" id="IPR051652">
    <property type="entry name" value="MDM2_MDM4_MUL1"/>
</dbReference>
<comment type="caution">
    <text evidence="18">The sequence shown here is derived from an EMBL/GenBank/DDBJ whole genome shotgun (WGS) entry which is preliminary data.</text>
</comment>
<dbReference type="InterPro" id="IPR001841">
    <property type="entry name" value="Znf_RING"/>
</dbReference>
<dbReference type="EC" id="2.3.2.27" evidence="3"/>
<keyword evidence="12" id="KW-0496">Mitochondrion</keyword>
<evidence type="ECO:0000256" key="7">
    <source>
        <dbReference type="ARBA" id="ARBA00022771"/>
    </source>
</evidence>
<feature type="transmembrane region" description="Helical" evidence="16">
    <location>
        <begin position="324"/>
        <end position="346"/>
    </location>
</feature>
<evidence type="ECO:0000256" key="16">
    <source>
        <dbReference type="SAM" id="Phobius"/>
    </source>
</evidence>
<dbReference type="PANTHER" id="PTHR12183:SF32">
    <property type="entry name" value="MITOCHONDRIAL E3 UBIQUITIN PROTEIN LIGASE 1"/>
    <property type="match status" value="1"/>
</dbReference>
<dbReference type="GO" id="GO:0008270">
    <property type="term" value="F:zinc ion binding"/>
    <property type="evidence" value="ECO:0007669"/>
    <property type="project" value="UniProtKB-KW"/>
</dbReference>
<evidence type="ECO:0000256" key="3">
    <source>
        <dbReference type="ARBA" id="ARBA00012483"/>
    </source>
</evidence>
<dbReference type="Pfam" id="PF12483">
    <property type="entry name" value="GIDE"/>
    <property type="match status" value="1"/>
</dbReference>
<dbReference type="STRING" id="300112.A0A4S2KXY8"/>
<evidence type="ECO:0000256" key="13">
    <source>
        <dbReference type="ARBA" id="ARBA00023136"/>
    </source>
</evidence>
<feature type="region of interest" description="Disordered" evidence="15">
    <location>
        <begin position="288"/>
        <end position="318"/>
    </location>
</feature>
<dbReference type="PROSITE" id="PS50089">
    <property type="entry name" value="ZF_RING_2"/>
    <property type="match status" value="1"/>
</dbReference>
<evidence type="ECO:0000256" key="6">
    <source>
        <dbReference type="ARBA" id="ARBA00022723"/>
    </source>
</evidence>
<evidence type="ECO:0000256" key="15">
    <source>
        <dbReference type="SAM" id="MobiDB-lite"/>
    </source>
</evidence>
<keyword evidence="6" id="KW-0479">Metal-binding</keyword>
<dbReference type="SMART" id="SM00184">
    <property type="entry name" value="RING"/>
    <property type="match status" value="1"/>
</dbReference>
<evidence type="ECO:0000313" key="18">
    <source>
        <dbReference type="EMBL" id="TGZ55073.1"/>
    </source>
</evidence>
<comment type="catalytic activity">
    <reaction evidence="1">
        <text>S-ubiquitinyl-[E2 ubiquitin-conjugating enzyme]-L-cysteine + [acceptor protein]-L-lysine = [E2 ubiquitin-conjugating enzyme]-L-cysteine + N(6)-ubiquitinyl-[acceptor protein]-L-lysine.</text>
        <dbReference type="EC" id="2.3.2.27"/>
    </reaction>
</comment>
<keyword evidence="5 16" id="KW-0812">Transmembrane</keyword>
<dbReference type="GO" id="GO:0005741">
    <property type="term" value="C:mitochondrial outer membrane"/>
    <property type="evidence" value="ECO:0007669"/>
    <property type="project" value="UniProtKB-SubCell"/>
</dbReference>
<evidence type="ECO:0000256" key="5">
    <source>
        <dbReference type="ARBA" id="ARBA00022692"/>
    </source>
</evidence>
<dbReference type="GO" id="GO:0016567">
    <property type="term" value="P:protein ubiquitination"/>
    <property type="evidence" value="ECO:0007669"/>
    <property type="project" value="InterPro"/>
</dbReference>
<proteinExistence type="predicted"/>
<reference evidence="18 19" key="1">
    <citation type="journal article" date="2019" name="Philos. Trans. R. Soc. Lond., B, Biol. Sci.">
        <title>Ant behaviour and brain gene expression of defending hosts depend on the ecological success of the intruding social parasite.</title>
        <authorList>
            <person name="Kaur R."/>
            <person name="Stoldt M."/>
            <person name="Jongepier E."/>
            <person name="Feldmeyer B."/>
            <person name="Menzel F."/>
            <person name="Bornberg-Bauer E."/>
            <person name="Foitzik S."/>
        </authorList>
    </citation>
    <scope>NUCLEOTIDE SEQUENCE [LARGE SCALE GENOMIC DNA]</scope>
    <source>
        <tissue evidence="18">Whole body</tissue>
    </source>
</reference>
<evidence type="ECO:0000256" key="14">
    <source>
        <dbReference type="PROSITE-ProRule" id="PRU00175"/>
    </source>
</evidence>
<dbReference type="InterPro" id="IPR022170">
    <property type="entry name" value="MUL1-like"/>
</dbReference>
<dbReference type="AlphaFoldDB" id="A0A4S2KXY8"/>
<keyword evidence="9" id="KW-1000">Mitochondrion outer membrane</keyword>
<keyword evidence="10" id="KW-0862">Zinc</keyword>
<dbReference type="GO" id="GO:0061630">
    <property type="term" value="F:ubiquitin protein ligase activity"/>
    <property type="evidence" value="ECO:0007669"/>
    <property type="project" value="UniProtKB-EC"/>
</dbReference>
<evidence type="ECO:0000313" key="19">
    <source>
        <dbReference type="Proteomes" id="UP000310200"/>
    </source>
</evidence>
<feature type="compositionally biased region" description="Polar residues" evidence="15">
    <location>
        <begin position="355"/>
        <end position="365"/>
    </location>
</feature>
<dbReference type="InterPro" id="IPR013083">
    <property type="entry name" value="Znf_RING/FYVE/PHD"/>
</dbReference>
<evidence type="ECO:0000256" key="12">
    <source>
        <dbReference type="ARBA" id="ARBA00023128"/>
    </source>
</evidence>
<keyword evidence="13 16" id="KW-0472">Membrane</keyword>
<evidence type="ECO:0000259" key="17">
    <source>
        <dbReference type="PROSITE" id="PS50089"/>
    </source>
</evidence>
<feature type="domain" description="RING-type" evidence="17">
    <location>
        <begin position="387"/>
        <end position="423"/>
    </location>
</feature>
<dbReference type="EMBL" id="QBLH01000510">
    <property type="protein sequence ID" value="TGZ55073.1"/>
    <property type="molecule type" value="Genomic_DNA"/>
</dbReference>